<evidence type="ECO:0000256" key="3">
    <source>
        <dbReference type="ARBA" id="ARBA00022801"/>
    </source>
</evidence>
<comment type="caution">
    <text evidence="5">The sequence shown here is derived from an EMBL/GenBank/DDBJ whole genome shotgun (WGS) entry which is preliminary data.</text>
</comment>
<name>A0AAV9QKD6_9PEZI</name>
<keyword evidence="2" id="KW-0479">Metal-binding</keyword>
<dbReference type="GO" id="GO:0046872">
    <property type="term" value="F:metal ion binding"/>
    <property type="evidence" value="ECO:0007669"/>
    <property type="project" value="UniProtKB-KW"/>
</dbReference>
<dbReference type="GO" id="GO:0016787">
    <property type="term" value="F:hydrolase activity"/>
    <property type="evidence" value="ECO:0007669"/>
    <property type="project" value="UniProtKB-KW"/>
</dbReference>
<dbReference type="InterPro" id="IPR011650">
    <property type="entry name" value="Peptidase_M20_dimer"/>
</dbReference>
<dbReference type="Gene3D" id="3.40.630.10">
    <property type="entry name" value="Zn peptidases"/>
    <property type="match status" value="2"/>
</dbReference>
<dbReference type="PANTHER" id="PTHR43808">
    <property type="entry name" value="ACETYLORNITHINE DEACETYLASE"/>
    <property type="match status" value="1"/>
</dbReference>
<protein>
    <recommendedName>
        <fullName evidence="4">Peptidase M20 dimerisation domain-containing protein</fullName>
    </recommendedName>
</protein>
<keyword evidence="3" id="KW-0378">Hydrolase</keyword>
<comment type="similarity">
    <text evidence="1">Belongs to the peptidase M20A family.</text>
</comment>
<dbReference type="EMBL" id="JAXLQG010000001">
    <property type="protein sequence ID" value="KAK5545631.1"/>
    <property type="molecule type" value="Genomic_DNA"/>
</dbReference>
<dbReference type="AlphaFoldDB" id="A0AAV9QKD6"/>
<feature type="domain" description="Peptidase M20 dimerisation" evidence="4">
    <location>
        <begin position="227"/>
        <end position="353"/>
    </location>
</feature>
<evidence type="ECO:0000313" key="6">
    <source>
        <dbReference type="Proteomes" id="UP001345827"/>
    </source>
</evidence>
<dbReference type="Proteomes" id="UP001345827">
    <property type="component" value="Unassembled WGS sequence"/>
</dbReference>
<organism evidence="5 6">
    <name type="scientific">Vermiconidia calcicola</name>
    <dbReference type="NCBI Taxonomy" id="1690605"/>
    <lineage>
        <taxon>Eukaryota</taxon>
        <taxon>Fungi</taxon>
        <taxon>Dikarya</taxon>
        <taxon>Ascomycota</taxon>
        <taxon>Pezizomycotina</taxon>
        <taxon>Dothideomycetes</taxon>
        <taxon>Dothideomycetidae</taxon>
        <taxon>Mycosphaerellales</taxon>
        <taxon>Extremaceae</taxon>
        <taxon>Vermiconidia</taxon>
    </lineage>
</organism>
<dbReference type="Pfam" id="PF01546">
    <property type="entry name" value="Peptidase_M20"/>
    <property type="match status" value="1"/>
</dbReference>
<keyword evidence="6" id="KW-1185">Reference proteome</keyword>
<evidence type="ECO:0000256" key="1">
    <source>
        <dbReference type="ARBA" id="ARBA00006247"/>
    </source>
</evidence>
<gene>
    <name evidence="5" type="ORF">LTR25_000639</name>
</gene>
<dbReference type="Gene3D" id="3.30.70.360">
    <property type="match status" value="1"/>
</dbReference>
<dbReference type="Pfam" id="PF07687">
    <property type="entry name" value="M20_dimer"/>
    <property type="match status" value="1"/>
</dbReference>
<evidence type="ECO:0000256" key="2">
    <source>
        <dbReference type="ARBA" id="ARBA00022723"/>
    </source>
</evidence>
<reference evidence="5 6" key="1">
    <citation type="submission" date="2023-06" db="EMBL/GenBank/DDBJ databases">
        <title>Black Yeasts Isolated from many extreme environments.</title>
        <authorList>
            <person name="Coleine C."/>
            <person name="Stajich J.E."/>
            <person name="Selbmann L."/>
        </authorList>
    </citation>
    <scope>NUCLEOTIDE SEQUENCE [LARGE SCALE GENOMIC DNA]</scope>
    <source>
        <strain evidence="5 6">CCFEE 5887</strain>
    </source>
</reference>
<dbReference type="InterPro" id="IPR002933">
    <property type="entry name" value="Peptidase_M20"/>
</dbReference>
<dbReference type="PANTHER" id="PTHR43808:SF32">
    <property type="entry name" value="ARGE_DAPE-RELATED DEACYLASE"/>
    <property type="match status" value="1"/>
</dbReference>
<proteinExistence type="inferred from homology"/>
<accession>A0AAV9QKD6</accession>
<dbReference type="InterPro" id="IPR050072">
    <property type="entry name" value="Peptidase_M20A"/>
</dbReference>
<sequence>MDKQTFLDLISAEHDSHVALLQRFIQAPSPNPPGDTAQAAKVLEEYLVAQGVPVRVIAPQGEGRPNLVADFDCGPDDGGEVVAAANGQELVAATSKGDSNGPSREGKRVVMNGHIDVFPVDEARNDKWTHGGPWSGYNDGTYIFGRGGVDMKAGTAASVIAFSSLYRHRQHLKRPRSSVALTLVSDEEMGGKFGSRWLLENDAEQKKWKGDVMINAEPGGLQSIRFGEKGTLRITFTITTRGVHGAYTHLSEGANRVAARLVNRLVRIEEEVKPELDERLVEYLSRPEVRAVVDEVMGSGASENVLRPTVNVGVMRGGIKVNMIPDRCVLEVDIRLPIGLGKEAVLRYIDEVLIEREFLQEERNMKVEYAVQEEASNPSSYCAMDHEMVDVLARVGGEVTGRKPLAIPSLGATDAKFWRYHGVPAFVYGVSPETMAAAMDERVSVEEFLSVVKVHAAAVWEYLGGGE</sequence>
<evidence type="ECO:0000259" key="4">
    <source>
        <dbReference type="Pfam" id="PF07687"/>
    </source>
</evidence>
<evidence type="ECO:0000313" key="5">
    <source>
        <dbReference type="EMBL" id="KAK5545631.1"/>
    </source>
</evidence>
<dbReference type="SUPFAM" id="SSF55031">
    <property type="entry name" value="Bacterial exopeptidase dimerisation domain"/>
    <property type="match status" value="1"/>
</dbReference>
<dbReference type="InterPro" id="IPR036264">
    <property type="entry name" value="Bact_exopeptidase_dim_dom"/>
</dbReference>
<dbReference type="SUPFAM" id="SSF53187">
    <property type="entry name" value="Zn-dependent exopeptidases"/>
    <property type="match status" value="1"/>
</dbReference>